<sequence length="518" mass="56516">MRTIPAELVERYQREGWWTQDTLGQMLARGLRAAPHTEFRVHSQVRSWTGTFRDVELVARRLAAGWHARGVGPGDVVAFQLPNWMEAAAVFWASAFLGAVAVPIVHFYGRKELAHILSTAQPRVFVTAEFGPMSLQEDLWDDVAIVGVVGQDFDDLLGPEPLDGNIPTDPAAAAVIAFTSGTTSAPKGVVHSHQTLGCETRQLFEGYPPNRGRQLTAAPVGHFIGMLSAFLVPVLEGAAINLCDAWDPARVLELMKSDGLAIGGGPPYFFTSLLDHPDFTDEHLQSMRTAGLGGAAIPAAFARRLAEHGIHVFRSYGSTEHPSITLTPHDAPARKRLFTDGLPRPGVEIRLDDDGEILSRGPDLCLGYTDEGLTARAFDDDGWYRTGDVGVLDDDGYLTITDRKSDIIIRGGENISALEVEEVLLAMPAVAEAVVVGAPDARLGEHAAAVLRIRPGCVMPTLEEIREHFQRTGVARQKWPEELHQVDDYPRTASGKVQKQLVRKGIAVCSKREYHSPK</sequence>
<accession>A0A7I7PAI8</accession>
<reference evidence="6" key="3">
    <citation type="submission" date="2020-02" db="EMBL/GenBank/DDBJ databases">
        <authorList>
            <person name="Matsumoto Y."/>
            <person name="Motooka D."/>
            <person name="Nakamura S."/>
        </authorList>
    </citation>
    <scope>NUCLEOTIDE SEQUENCE</scope>
    <source>
        <strain evidence="6">JCM 16367</strain>
    </source>
</reference>
<dbReference type="InterPro" id="IPR042099">
    <property type="entry name" value="ANL_N_sf"/>
</dbReference>
<organism evidence="6 9">
    <name type="scientific">Mycobacterium noviomagense</name>
    <dbReference type="NCBI Taxonomy" id="459858"/>
    <lineage>
        <taxon>Bacteria</taxon>
        <taxon>Bacillati</taxon>
        <taxon>Actinomycetota</taxon>
        <taxon>Actinomycetes</taxon>
        <taxon>Mycobacteriales</taxon>
        <taxon>Mycobacteriaceae</taxon>
        <taxon>Mycobacterium</taxon>
    </lineage>
</organism>
<evidence type="ECO:0000313" key="9">
    <source>
        <dbReference type="Proteomes" id="UP000466894"/>
    </source>
</evidence>
<dbReference type="SUPFAM" id="SSF56801">
    <property type="entry name" value="Acetyl-CoA synthetase-like"/>
    <property type="match status" value="1"/>
</dbReference>
<evidence type="ECO:0000256" key="1">
    <source>
        <dbReference type="ARBA" id="ARBA00006432"/>
    </source>
</evidence>
<name>A0A7I7PAI8_9MYCO</name>
<dbReference type="Pfam" id="PF13193">
    <property type="entry name" value="AMP-binding_C"/>
    <property type="match status" value="1"/>
</dbReference>
<dbReference type="AlphaFoldDB" id="A0A7I7PAI8"/>
<dbReference type="PANTHER" id="PTHR43201">
    <property type="entry name" value="ACYL-COA SYNTHETASE"/>
    <property type="match status" value="1"/>
</dbReference>
<dbReference type="EMBL" id="MVIC01000015">
    <property type="protein sequence ID" value="ORB14784.1"/>
    <property type="molecule type" value="Genomic_DNA"/>
</dbReference>
<dbReference type="InterPro" id="IPR045851">
    <property type="entry name" value="AMP-bd_C_sf"/>
</dbReference>
<proteinExistence type="inferred from homology"/>
<dbReference type="InterPro" id="IPR020845">
    <property type="entry name" value="AMP-binding_CS"/>
</dbReference>
<keyword evidence="3" id="KW-0812">Transmembrane</keyword>
<feature type="domain" description="AMP-dependent synthetase/ligase" evidence="4">
    <location>
        <begin position="50"/>
        <end position="368"/>
    </location>
</feature>
<keyword evidence="3" id="KW-0472">Membrane</keyword>
<evidence type="ECO:0000259" key="5">
    <source>
        <dbReference type="Pfam" id="PF13193"/>
    </source>
</evidence>
<evidence type="ECO:0000313" key="8">
    <source>
        <dbReference type="Proteomes" id="UP000192374"/>
    </source>
</evidence>
<keyword evidence="8" id="KW-1185">Reference proteome</keyword>
<dbReference type="PANTHER" id="PTHR43201:SF5">
    <property type="entry name" value="MEDIUM-CHAIN ACYL-COA LIGASE ACSF2, MITOCHONDRIAL"/>
    <property type="match status" value="1"/>
</dbReference>
<dbReference type="Gene3D" id="3.30.300.30">
    <property type="match status" value="1"/>
</dbReference>
<comment type="similarity">
    <text evidence="1">Belongs to the ATP-dependent AMP-binding enzyme family.</text>
</comment>
<reference evidence="6 9" key="2">
    <citation type="journal article" date="2019" name="Emerg. Microbes Infect.">
        <title>Comprehensive subspecies identification of 175 nontuberculous mycobacteria species based on 7547 genomic profiles.</title>
        <authorList>
            <person name="Matsumoto Y."/>
            <person name="Kinjo T."/>
            <person name="Motooka D."/>
            <person name="Nabeya D."/>
            <person name="Jung N."/>
            <person name="Uechi K."/>
            <person name="Horii T."/>
            <person name="Iida T."/>
            <person name="Fujita J."/>
            <person name="Nakamura S."/>
        </authorList>
    </citation>
    <scope>NUCLEOTIDE SEQUENCE [LARGE SCALE GENOMIC DNA]</scope>
    <source>
        <strain evidence="6 9">JCM 16367</strain>
    </source>
</reference>
<evidence type="ECO:0000256" key="3">
    <source>
        <dbReference type="SAM" id="Phobius"/>
    </source>
</evidence>
<feature type="transmembrane region" description="Helical" evidence="3">
    <location>
        <begin position="89"/>
        <end position="108"/>
    </location>
</feature>
<dbReference type="Proteomes" id="UP000192374">
    <property type="component" value="Unassembled WGS sequence"/>
</dbReference>
<dbReference type="EMBL" id="AP022583">
    <property type="protein sequence ID" value="BBY05589.1"/>
    <property type="molecule type" value="Genomic_DNA"/>
</dbReference>
<dbReference type="GO" id="GO:0031956">
    <property type="term" value="F:medium-chain fatty acid-CoA ligase activity"/>
    <property type="evidence" value="ECO:0007669"/>
    <property type="project" value="TreeGrafter"/>
</dbReference>
<dbReference type="InterPro" id="IPR000873">
    <property type="entry name" value="AMP-dep_synth/lig_dom"/>
</dbReference>
<reference evidence="7 8" key="1">
    <citation type="submission" date="2017-02" db="EMBL/GenBank/DDBJ databases">
        <title>The new phylogeny of genus Mycobacterium.</title>
        <authorList>
            <person name="Tortoli E."/>
            <person name="Trovato A."/>
            <person name="Cirillo D.M."/>
        </authorList>
    </citation>
    <scope>NUCLEOTIDE SEQUENCE [LARGE SCALE GENOMIC DNA]</scope>
    <source>
        <strain evidence="7 8">DSM 45145</strain>
    </source>
</reference>
<protein>
    <submittedName>
        <fullName evidence="7">AMP-dependent synthetase</fullName>
    </submittedName>
    <submittedName>
        <fullName evidence="6">Long-chain-fatty-acid--CoA ligase</fullName>
    </submittedName>
</protein>
<dbReference type="GO" id="GO:0006631">
    <property type="term" value="P:fatty acid metabolic process"/>
    <property type="evidence" value="ECO:0007669"/>
    <property type="project" value="TreeGrafter"/>
</dbReference>
<keyword evidence="3" id="KW-1133">Transmembrane helix</keyword>
<dbReference type="KEGG" id="mnv:MNVI_09070"/>
<evidence type="ECO:0000256" key="2">
    <source>
        <dbReference type="ARBA" id="ARBA00022598"/>
    </source>
</evidence>
<evidence type="ECO:0000313" key="7">
    <source>
        <dbReference type="EMBL" id="ORB14784.1"/>
    </source>
</evidence>
<dbReference type="PROSITE" id="PS00455">
    <property type="entry name" value="AMP_BINDING"/>
    <property type="match status" value="1"/>
</dbReference>
<keyword evidence="2 6" id="KW-0436">Ligase</keyword>
<feature type="domain" description="AMP-binding enzyme C-terminal" evidence="5">
    <location>
        <begin position="419"/>
        <end position="496"/>
    </location>
</feature>
<dbReference type="Proteomes" id="UP000466894">
    <property type="component" value="Chromosome"/>
</dbReference>
<evidence type="ECO:0000313" key="6">
    <source>
        <dbReference type="EMBL" id="BBY05589.1"/>
    </source>
</evidence>
<evidence type="ECO:0000259" key="4">
    <source>
        <dbReference type="Pfam" id="PF00501"/>
    </source>
</evidence>
<dbReference type="OrthoDB" id="9803968at2"/>
<gene>
    <name evidence="7" type="ORF">BST37_10295</name>
    <name evidence="6" type="ORF">MNVI_09070</name>
</gene>
<dbReference type="InterPro" id="IPR025110">
    <property type="entry name" value="AMP-bd_C"/>
</dbReference>
<dbReference type="Gene3D" id="3.40.50.12780">
    <property type="entry name" value="N-terminal domain of ligase-like"/>
    <property type="match status" value="1"/>
</dbReference>
<dbReference type="RefSeq" id="WP_083087607.1">
    <property type="nucleotide sequence ID" value="NZ_AP022583.1"/>
</dbReference>
<dbReference type="Pfam" id="PF00501">
    <property type="entry name" value="AMP-binding"/>
    <property type="match status" value="1"/>
</dbReference>